<dbReference type="EMBL" id="QKOD01000020">
    <property type="protein sequence ID" value="RNJ41371.1"/>
    <property type="molecule type" value="Genomic_DNA"/>
</dbReference>
<protein>
    <submittedName>
        <fullName evidence="2">Uncharacterized protein</fullName>
    </submittedName>
</protein>
<dbReference type="RefSeq" id="WP_123170349.1">
    <property type="nucleotide sequence ID" value="NZ_QKOD01000020.1"/>
</dbReference>
<gene>
    <name evidence="2" type="ORF">DNR46_34030</name>
</gene>
<dbReference type="AlphaFoldDB" id="A0A3M9X0L1"/>
<sequence>MQAETEAKAQAHAISLNQSAREHEFKMQTLAADRAAKEQEAQIRIDNENARHSRGMRWFAPDHPAVYCDDLDAVALVTALGLDPAVSWPASPQPNAPS</sequence>
<reference evidence="2 3" key="1">
    <citation type="journal article" date="2018" name="Mol. Plant Microbe Interact.">
        <title>Taxonomically Different Co-Microsymbionts of a Relict Legume, Oxytropis popoviana, Have Complementary Sets of Symbiotic Genes and Together Increase the Efficiency of Plant Nodulation.</title>
        <authorList>
            <person name="Safronova V."/>
            <person name="Belimov A."/>
            <person name="Sazanova A."/>
            <person name="Chirak E."/>
            <person name="Verkhozina A."/>
            <person name="Kuznetsova I."/>
            <person name="Andronov E."/>
            <person name="Puhalsky J."/>
            <person name="Tikhonovich I."/>
        </authorList>
    </citation>
    <scope>NUCLEOTIDE SEQUENCE [LARGE SCALE GENOMIC DNA]</scope>
    <source>
        <strain evidence="2 3">Opo-235</strain>
    </source>
</reference>
<accession>A0A3M9X0L1</accession>
<proteinExistence type="predicted"/>
<dbReference type="Proteomes" id="UP000275436">
    <property type="component" value="Unassembled WGS sequence"/>
</dbReference>
<evidence type="ECO:0000256" key="1">
    <source>
        <dbReference type="SAM" id="MobiDB-lite"/>
    </source>
</evidence>
<organism evidence="2 3">
    <name type="scientific">Mesorhizobium japonicum</name>
    <dbReference type="NCBI Taxonomy" id="2066070"/>
    <lineage>
        <taxon>Bacteria</taxon>
        <taxon>Pseudomonadati</taxon>
        <taxon>Pseudomonadota</taxon>
        <taxon>Alphaproteobacteria</taxon>
        <taxon>Hyphomicrobiales</taxon>
        <taxon>Phyllobacteriaceae</taxon>
        <taxon>Mesorhizobium</taxon>
    </lineage>
</organism>
<name>A0A3M9X0L1_9HYPH</name>
<evidence type="ECO:0000313" key="3">
    <source>
        <dbReference type="Proteomes" id="UP000275436"/>
    </source>
</evidence>
<evidence type="ECO:0000313" key="2">
    <source>
        <dbReference type="EMBL" id="RNJ41371.1"/>
    </source>
</evidence>
<comment type="caution">
    <text evidence="2">The sequence shown here is derived from an EMBL/GenBank/DDBJ whole genome shotgun (WGS) entry which is preliminary data.</text>
</comment>
<feature type="region of interest" description="Disordered" evidence="1">
    <location>
        <begin position="1"/>
        <end position="20"/>
    </location>
</feature>